<dbReference type="AlphaFoldDB" id="A0A7C3PQS4"/>
<sequence>MPDLAQFPTVLVPAQLAEAAKSDLQRLHQQLQQTTPPKGVHHRVPRGHSEGDFERHLWHYFPGKIHTGLLLPRPDSPQAYMPDFALIEPSLNLHLDIEVDEPYTHDTRQPLHFLESEKDRIRNEWFLKWGWVVIRFSEVQVVRSPASCCKAIAATLATLTRDSHLMLPFRSVPTLKPMPRWTKAEAQGMADTTVREQYLSVSSAKSTTAKKSRKPTPKVAPKPVVSANLTFYCPECGDGPIRWQGHYVCCPTCGYDAFAL</sequence>
<accession>A0A7C3PQS4</accession>
<protein>
    <submittedName>
        <fullName evidence="2">DUF559 domain-containing protein</fullName>
    </submittedName>
</protein>
<reference evidence="2" key="1">
    <citation type="journal article" date="2020" name="mSystems">
        <title>Genome- and Community-Level Interaction Insights into Carbon Utilization and Element Cycling Functions of Hydrothermarchaeota in Hydrothermal Sediment.</title>
        <authorList>
            <person name="Zhou Z."/>
            <person name="Liu Y."/>
            <person name="Xu W."/>
            <person name="Pan J."/>
            <person name="Luo Z.H."/>
            <person name="Li M."/>
        </authorList>
    </citation>
    <scope>NUCLEOTIDE SEQUENCE [LARGE SCALE GENOMIC DNA]</scope>
    <source>
        <strain evidence="2">SpSt-418</strain>
    </source>
</reference>
<comment type="caution">
    <text evidence="2">The sequence shown here is derived from an EMBL/GenBank/DDBJ whole genome shotgun (WGS) entry which is preliminary data.</text>
</comment>
<dbReference type="SUPFAM" id="SSF52980">
    <property type="entry name" value="Restriction endonuclease-like"/>
    <property type="match status" value="1"/>
</dbReference>
<evidence type="ECO:0000259" key="1">
    <source>
        <dbReference type="Pfam" id="PF04480"/>
    </source>
</evidence>
<dbReference type="Pfam" id="PF04480">
    <property type="entry name" value="DUF559"/>
    <property type="match status" value="1"/>
</dbReference>
<dbReference type="InterPro" id="IPR011335">
    <property type="entry name" value="Restrct_endonuc-II-like"/>
</dbReference>
<evidence type="ECO:0000313" key="2">
    <source>
        <dbReference type="EMBL" id="HFM98941.1"/>
    </source>
</evidence>
<feature type="domain" description="DUF559" evidence="1">
    <location>
        <begin position="52"/>
        <end position="156"/>
    </location>
</feature>
<dbReference type="EMBL" id="DSRU01000215">
    <property type="protein sequence ID" value="HFM98941.1"/>
    <property type="molecule type" value="Genomic_DNA"/>
</dbReference>
<dbReference type="InterPro" id="IPR007569">
    <property type="entry name" value="DUF559"/>
</dbReference>
<proteinExistence type="predicted"/>
<dbReference type="Gene3D" id="3.40.960.10">
    <property type="entry name" value="VSR Endonuclease"/>
    <property type="match status" value="1"/>
</dbReference>
<gene>
    <name evidence="2" type="ORF">ENR64_14520</name>
</gene>
<name>A0A7C3PQS4_9CYAN</name>
<organism evidence="2">
    <name type="scientific">Oscillatoriales cyanobacterium SpSt-418</name>
    <dbReference type="NCBI Taxonomy" id="2282169"/>
    <lineage>
        <taxon>Bacteria</taxon>
        <taxon>Bacillati</taxon>
        <taxon>Cyanobacteriota</taxon>
        <taxon>Cyanophyceae</taxon>
        <taxon>Oscillatoriophycideae</taxon>
        <taxon>Oscillatoriales</taxon>
    </lineage>
</organism>